<evidence type="ECO:0000256" key="2">
    <source>
        <dbReference type="ARBA" id="ARBA00007781"/>
    </source>
</evidence>
<accession>A0A1E4RQN7</accession>
<reference evidence="13" key="1">
    <citation type="submission" date="2016-05" db="EMBL/GenBank/DDBJ databases">
        <title>Comparative genomics of biotechnologically important yeasts.</title>
        <authorList>
            <consortium name="DOE Joint Genome Institute"/>
            <person name="Riley R."/>
            <person name="Haridas S."/>
            <person name="Wolfe K.H."/>
            <person name="Lopes M.R."/>
            <person name="Hittinger C.T."/>
            <person name="Goker M."/>
            <person name="Salamov A."/>
            <person name="Wisecaver J."/>
            <person name="Long T.M."/>
            <person name="Aerts A.L."/>
            <person name="Barry K."/>
            <person name="Choi C."/>
            <person name="Clum A."/>
            <person name="Coughlan A.Y."/>
            <person name="Deshpande S."/>
            <person name="Douglass A.P."/>
            <person name="Hanson S.J."/>
            <person name="Klenk H.-P."/>
            <person name="Labutti K."/>
            <person name="Lapidus A."/>
            <person name="Lindquist E."/>
            <person name="Lipzen A."/>
            <person name="Meier-Kolthoff J.P."/>
            <person name="Ohm R.A."/>
            <person name="Otillar R.P."/>
            <person name="Pangilinan J."/>
            <person name="Peng Y."/>
            <person name="Rokas A."/>
            <person name="Rosa C.A."/>
            <person name="Scheuner C."/>
            <person name="Sibirny A.A."/>
            <person name="Slot J.C."/>
            <person name="Stielow J.B."/>
            <person name="Sun H."/>
            <person name="Kurtzman C.P."/>
            <person name="Blackwell M."/>
            <person name="Grigoriev I.V."/>
            <person name="Jeffries T.W."/>
        </authorList>
    </citation>
    <scope>NUCLEOTIDE SEQUENCE [LARGE SCALE GENOMIC DNA]</scope>
    <source>
        <strain evidence="13">NRRL Y-1933</strain>
    </source>
</reference>
<feature type="domain" description="STL11/RBM22-like N-terminal" evidence="11">
    <location>
        <begin position="8"/>
        <end position="105"/>
    </location>
</feature>
<evidence type="ECO:0000256" key="6">
    <source>
        <dbReference type="ARBA" id="ARBA00022884"/>
    </source>
</evidence>
<dbReference type="OrthoDB" id="10259600at2759"/>
<dbReference type="GO" id="GO:0000974">
    <property type="term" value="C:Prp19 complex"/>
    <property type="evidence" value="ECO:0007669"/>
    <property type="project" value="TreeGrafter"/>
</dbReference>
<proteinExistence type="inferred from homology"/>
<dbReference type="InterPro" id="IPR048995">
    <property type="entry name" value="STL11/RBM22-like_N"/>
</dbReference>
<evidence type="ECO:0000256" key="10">
    <source>
        <dbReference type="SAM" id="Coils"/>
    </source>
</evidence>
<comment type="subcellular location">
    <subcellularLocation>
        <location evidence="1">Nucleus</location>
    </subcellularLocation>
</comment>
<dbReference type="Gene3D" id="3.30.70.330">
    <property type="match status" value="1"/>
</dbReference>
<comment type="function">
    <text evidence="9">Involved in pre-mRNA splicing. Facilitates the cooperative formation of U2/U6 helix II in association with stem II in the spliceosome. Binds to RNA.</text>
</comment>
<dbReference type="GeneID" id="30994975"/>
<dbReference type="GO" id="GO:0008380">
    <property type="term" value="P:RNA splicing"/>
    <property type="evidence" value="ECO:0007669"/>
    <property type="project" value="UniProtKB-KW"/>
</dbReference>
<dbReference type="GO" id="GO:0006397">
    <property type="term" value="P:mRNA processing"/>
    <property type="evidence" value="ECO:0007669"/>
    <property type="project" value="UniProtKB-KW"/>
</dbReference>
<evidence type="ECO:0000256" key="8">
    <source>
        <dbReference type="ARBA" id="ARBA00023242"/>
    </source>
</evidence>
<keyword evidence="5" id="KW-0747">Spliceosome</keyword>
<evidence type="ECO:0000256" key="4">
    <source>
        <dbReference type="ARBA" id="ARBA00022664"/>
    </source>
</evidence>
<dbReference type="SUPFAM" id="SSF54928">
    <property type="entry name" value="RNA-binding domain, RBD"/>
    <property type="match status" value="1"/>
</dbReference>
<dbReference type="PANTHER" id="PTHR14089">
    <property type="entry name" value="PRE-MRNA-SPLICING FACTOR RBM22"/>
    <property type="match status" value="1"/>
</dbReference>
<evidence type="ECO:0000259" key="11">
    <source>
        <dbReference type="Pfam" id="PF21369"/>
    </source>
</evidence>
<name>A0A1E4RQN7_9ASCO</name>
<keyword evidence="13" id="KW-1185">Reference proteome</keyword>
<dbReference type="AlphaFoldDB" id="A0A1E4RQN7"/>
<dbReference type="GO" id="GO:0036002">
    <property type="term" value="F:pre-mRNA binding"/>
    <property type="evidence" value="ECO:0007669"/>
    <property type="project" value="TreeGrafter"/>
</dbReference>
<dbReference type="CDD" id="cd12265">
    <property type="entry name" value="RRM_SLT11"/>
    <property type="match status" value="1"/>
</dbReference>
<dbReference type="Proteomes" id="UP000095085">
    <property type="component" value="Unassembled WGS sequence"/>
</dbReference>
<evidence type="ECO:0000256" key="9">
    <source>
        <dbReference type="ARBA" id="ARBA00025609"/>
    </source>
</evidence>
<dbReference type="PANTHER" id="PTHR14089:SF6">
    <property type="entry name" value="PRE-MRNA-SPLICING FACTOR RBM22"/>
    <property type="match status" value="1"/>
</dbReference>
<keyword evidence="10" id="KW-0175">Coiled coil</keyword>
<dbReference type="EMBL" id="KV454538">
    <property type="protein sequence ID" value="ODV69589.1"/>
    <property type="molecule type" value="Genomic_DNA"/>
</dbReference>
<evidence type="ECO:0000256" key="3">
    <source>
        <dbReference type="ARBA" id="ARBA00019060"/>
    </source>
</evidence>
<dbReference type="GO" id="GO:0071006">
    <property type="term" value="C:U2-type catalytic step 1 spliceosome"/>
    <property type="evidence" value="ECO:0007669"/>
    <property type="project" value="TreeGrafter"/>
</dbReference>
<dbReference type="Pfam" id="PF21369">
    <property type="entry name" value="STL11_N"/>
    <property type="match status" value="1"/>
</dbReference>
<gene>
    <name evidence="12" type="ORF">HYPBUDRAFT_151292</name>
</gene>
<organism evidence="12 13">
    <name type="scientific">Hyphopichia burtonii NRRL Y-1933</name>
    <dbReference type="NCBI Taxonomy" id="984485"/>
    <lineage>
        <taxon>Eukaryota</taxon>
        <taxon>Fungi</taxon>
        <taxon>Dikarya</taxon>
        <taxon>Ascomycota</taxon>
        <taxon>Saccharomycotina</taxon>
        <taxon>Pichiomycetes</taxon>
        <taxon>Debaryomycetaceae</taxon>
        <taxon>Hyphopichia</taxon>
    </lineage>
</organism>
<dbReference type="STRING" id="984485.A0A1E4RQN7"/>
<evidence type="ECO:0000313" key="13">
    <source>
        <dbReference type="Proteomes" id="UP000095085"/>
    </source>
</evidence>
<protein>
    <recommendedName>
        <fullName evidence="3">Pre-mRNA-splicing factor SLT11</fullName>
    </recommendedName>
</protein>
<keyword evidence="8" id="KW-0539">Nucleus</keyword>
<keyword evidence="6" id="KW-0694">RNA-binding</keyword>
<sequence>MSEIDEFPAVCERCCGPDKHIKMIRQPFGEECKLCTRPFTVFRWNTRDSGNKSKKTIICQTCARSKNCCQSCMLDIAYLIPLELRDAALKMAGIDNTLAIEQGSSSNREVKAIMADKMESRLKKEDESENCAKARDILTKLAEKLNATESKLNKKSNLNKKSETSDIKNVDVSKILSKLPFGGLLKEPSDPSVTSFFIFGINADVPQYTISDYCHKFGKTKNMTIVHNAKCGFISFTSRKSAESFAQAIRNNGLNKDNKKAGLLLLDNKYPVRVTWGNLKPLGRTNEEHKKIGLVVLKVLKQLAEKK</sequence>
<feature type="coiled-coil region" evidence="10">
    <location>
        <begin position="131"/>
        <end position="158"/>
    </location>
</feature>
<evidence type="ECO:0000313" key="12">
    <source>
        <dbReference type="EMBL" id="ODV69589.1"/>
    </source>
</evidence>
<evidence type="ECO:0000256" key="5">
    <source>
        <dbReference type="ARBA" id="ARBA00022728"/>
    </source>
</evidence>
<evidence type="ECO:0000256" key="1">
    <source>
        <dbReference type="ARBA" id="ARBA00004123"/>
    </source>
</evidence>
<dbReference type="GO" id="GO:0071007">
    <property type="term" value="C:U2-type catalytic step 2 spliceosome"/>
    <property type="evidence" value="ECO:0007669"/>
    <property type="project" value="TreeGrafter"/>
</dbReference>
<dbReference type="InterPro" id="IPR012677">
    <property type="entry name" value="Nucleotide-bd_a/b_plait_sf"/>
</dbReference>
<keyword evidence="7" id="KW-0508">mRNA splicing</keyword>
<dbReference type="InterPro" id="IPR039171">
    <property type="entry name" value="Cwc2/Slt11"/>
</dbReference>
<dbReference type="InterPro" id="IPR034356">
    <property type="entry name" value="Slt11_RRM"/>
</dbReference>
<comment type="similarity">
    <text evidence="2">Belongs to the SLT11 family.</text>
</comment>
<dbReference type="GO" id="GO:0017070">
    <property type="term" value="F:U6 snRNA binding"/>
    <property type="evidence" value="ECO:0007669"/>
    <property type="project" value="TreeGrafter"/>
</dbReference>
<dbReference type="InterPro" id="IPR035979">
    <property type="entry name" value="RBD_domain_sf"/>
</dbReference>
<evidence type="ECO:0000256" key="7">
    <source>
        <dbReference type="ARBA" id="ARBA00023187"/>
    </source>
</evidence>
<dbReference type="RefSeq" id="XP_020078656.1">
    <property type="nucleotide sequence ID" value="XM_020220425.1"/>
</dbReference>
<keyword evidence="4" id="KW-0507">mRNA processing</keyword>